<dbReference type="GO" id="GO:0004499">
    <property type="term" value="F:N,N-dimethylaniline monooxygenase activity"/>
    <property type="evidence" value="ECO:0007669"/>
    <property type="project" value="InterPro"/>
</dbReference>
<evidence type="ECO:0000256" key="4">
    <source>
        <dbReference type="ARBA" id="ARBA00022827"/>
    </source>
</evidence>
<dbReference type="EMBL" id="JAAGXA010000010">
    <property type="protein sequence ID" value="NEN79464.1"/>
    <property type="molecule type" value="Genomic_DNA"/>
</dbReference>
<organism evidence="7 8">
    <name type="scientific">Nocardioides zeae</name>
    <dbReference type="NCBI Taxonomy" id="1457234"/>
    <lineage>
        <taxon>Bacteria</taxon>
        <taxon>Bacillati</taxon>
        <taxon>Actinomycetota</taxon>
        <taxon>Actinomycetes</taxon>
        <taxon>Propionibacteriales</taxon>
        <taxon>Nocardioidaceae</taxon>
        <taxon>Nocardioides</taxon>
    </lineage>
</organism>
<keyword evidence="5" id="KW-0521">NADP</keyword>
<dbReference type="PIRSF" id="PIRSF000332">
    <property type="entry name" value="FMO"/>
    <property type="match status" value="1"/>
</dbReference>
<evidence type="ECO:0000256" key="3">
    <source>
        <dbReference type="ARBA" id="ARBA00022630"/>
    </source>
</evidence>
<evidence type="ECO:0000256" key="6">
    <source>
        <dbReference type="ARBA" id="ARBA00023002"/>
    </source>
</evidence>
<dbReference type="InterPro" id="IPR050346">
    <property type="entry name" value="FMO-like"/>
</dbReference>
<protein>
    <submittedName>
        <fullName evidence="7">NAD(P)/FAD-dependent oxidoreductase</fullName>
    </submittedName>
</protein>
<dbReference type="Pfam" id="PF00743">
    <property type="entry name" value="FMO-like"/>
    <property type="match status" value="1"/>
</dbReference>
<proteinExistence type="inferred from homology"/>
<comment type="similarity">
    <text evidence="1">Belongs to the FMO family.</text>
</comment>
<evidence type="ECO:0000313" key="8">
    <source>
        <dbReference type="Proteomes" id="UP000468687"/>
    </source>
</evidence>
<name>A0A6P0HMK9_9ACTN</name>
<keyword evidence="4" id="KW-0274">FAD</keyword>
<dbReference type="PANTHER" id="PTHR23023">
    <property type="entry name" value="DIMETHYLANILINE MONOOXYGENASE"/>
    <property type="match status" value="1"/>
</dbReference>
<dbReference type="SUPFAM" id="SSF51905">
    <property type="entry name" value="FAD/NAD(P)-binding domain"/>
    <property type="match status" value="2"/>
</dbReference>
<dbReference type="RefSeq" id="WP_163773018.1">
    <property type="nucleotide sequence ID" value="NZ_JAAGXA010000010.1"/>
</dbReference>
<sequence length="502" mass="54178">MTSSPTPSPTTKKIGIVGAGFAGLSSARVLSALGHDVTVWEKTPDVGGVWSATRRYPGLKTQNNKGTYALSELPMPKDYPEWPSGAQVQAYLEQYVAKFGLEPHLRLATEVVAAEPTPGGGWDVTTANADGTLTTHVDHLVLASGIFSRPFVPPWEGRDVFEKVGGEVLPAGDLHSLDQVAGKDAIIVGYGKSACDITVEVATVAASTTVVARELLWKLPRKLQGVLNYKFLMLTRMGEGLFRYRSVNGMEKVLHARNSMLANQMVGSVGGVSTRQLKLAKLGLIPQGTFADIARSTVSLATEGFFEGVADGRITVHRDIVISRLGERDGKPIAELANGTVIPADVVLAATGWTQEIPFLPDDVVARFTTDRGDYLLHRQIHPIGVEDLSFAGYNSSFFSPLSAEVSALWIGSYLGGGHTLPDEDTMRAEAEEILDWMRERTRGQHARGTNIIPFSVHNIDETLDDLGLNVGTATKAKQWLLPLDPSDYAGVLGKLRARLAR</sequence>
<dbReference type="InterPro" id="IPR020946">
    <property type="entry name" value="Flavin_mOase-like"/>
</dbReference>
<dbReference type="AlphaFoldDB" id="A0A6P0HMK9"/>
<keyword evidence="6" id="KW-0560">Oxidoreductase</keyword>
<reference evidence="7 8" key="1">
    <citation type="journal article" date="2014" name="Int. J. Syst. Evol. Microbiol.">
        <title>Nocardioides zeae sp. nov., isolated from the stem of Zea mays.</title>
        <authorList>
            <person name="Glaeser S.P."/>
            <person name="McInroy J.A."/>
            <person name="Busse H.J."/>
            <person name="Kampfer P."/>
        </authorList>
    </citation>
    <scope>NUCLEOTIDE SEQUENCE [LARGE SCALE GENOMIC DNA]</scope>
    <source>
        <strain evidence="7 8">JCM 30728</strain>
    </source>
</reference>
<dbReference type="PRINTS" id="PR00370">
    <property type="entry name" value="FMOXYGENASE"/>
</dbReference>
<dbReference type="InterPro" id="IPR036188">
    <property type="entry name" value="FAD/NAD-bd_sf"/>
</dbReference>
<dbReference type="Proteomes" id="UP000468687">
    <property type="component" value="Unassembled WGS sequence"/>
</dbReference>
<evidence type="ECO:0000256" key="5">
    <source>
        <dbReference type="ARBA" id="ARBA00022857"/>
    </source>
</evidence>
<accession>A0A6P0HMK9</accession>
<dbReference type="Gene3D" id="3.50.50.60">
    <property type="entry name" value="FAD/NAD(P)-binding domain"/>
    <property type="match status" value="1"/>
</dbReference>
<evidence type="ECO:0000313" key="7">
    <source>
        <dbReference type="EMBL" id="NEN79464.1"/>
    </source>
</evidence>
<comment type="similarity">
    <text evidence="2">Belongs to the FAD-binding monooxygenase family.</text>
</comment>
<dbReference type="InterPro" id="IPR000960">
    <property type="entry name" value="Flavin_mOase"/>
</dbReference>
<gene>
    <name evidence="7" type="ORF">G3T38_14370</name>
</gene>
<dbReference type="GO" id="GO:0050660">
    <property type="term" value="F:flavin adenine dinucleotide binding"/>
    <property type="evidence" value="ECO:0007669"/>
    <property type="project" value="InterPro"/>
</dbReference>
<comment type="caution">
    <text evidence="7">The sequence shown here is derived from an EMBL/GenBank/DDBJ whole genome shotgun (WGS) entry which is preliminary data.</text>
</comment>
<evidence type="ECO:0000256" key="2">
    <source>
        <dbReference type="ARBA" id="ARBA00010139"/>
    </source>
</evidence>
<keyword evidence="3" id="KW-0285">Flavoprotein</keyword>
<evidence type="ECO:0000256" key="1">
    <source>
        <dbReference type="ARBA" id="ARBA00009183"/>
    </source>
</evidence>
<dbReference type="GO" id="GO:0050661">
    <property type="term" value="F:NADP binding"/>
    <property type="evidence" value="ECO:0007669"/>
    <property type="project" value="InterPro"/>
</dbReference>
<keyword evidence="8" id="KW-1185">Reference proteome</keyword>